<dbReference type="WBParaSite" id="nRc.2.0.1.t14026-RA">
    <property type="protein sequence ID" value="nRc.2.0.1.t14026-RA"/>
    <property type="gene ID" value="nRc.2.0.1.g14026"/>
</dbReference>
<name>A0A915IIZ3_ROMCU</name>
<dbReference type="InterPro" id="IPR009003">
    <property type="entry name" value="Peptidase_S1_PA"/>
</dbReference>
<dbReference type="Gene3D" id="2.40.10.10">
    <property type="entry name" value="Trypsin-like serine proteases"/>
    <property type="match status" value="2"/>
</dbReference>
<feature type="signal peptide" evidence="1">
    <location>
        <begin position="1"/>
        <end position="19"/>
    </location>
</feature>
<dbReference type="Proteomes" id="UP000887565">
    <property type="component" value="Unplaced"/>
</dbReference>
<dbReference type="SUPFAM" id="SSF50494">
    <property type="entry name" value="Trypsin-like serine proteases"/>
    <property type="match status" value="1"/>
</dbReference>
<organism evidence="2 3">
    <name type="scientific">Romanomermis culicivorax</name>
    <name type="common">Nematode worm</name>
    <dbReference type="NCBI Taxonomy" id="13658"/>
    <lineage>
        <taxon>Eukaryota</taxon>
        <taxon>Metazoa</taxon>
        <taxon>Ecdysozoa</taxon>
        <taxon>Nematoda</taxon>
        <taxon>Enoplea</taxon>
        <taxon>Dorylaimia</taxon>
        <taxon>Mermithida</taxon>
        <taxon>Mermithoidea</taxon>
        <taxon>Mermithidae</taxon>
        <taxon>Romanomermis</taxon>
    </lineage>
</organism>
<keyword evidence="1" id="KW-0732">Signal</keyword>
<evidence type="ECO:0000256" key="1">
    <source>
        <dbReference type="SAM" id="SignalP"/>
    </source>
</evidence>
<evidence type="ECO:0000313" key="3">
    <source>
        <dbReference type="WBParaSite" id="nRc.2.0.1.t14026-RA"/>
    </source>
</evidence>
<protein>
    <submittedName>
        <fullName evidence="3">Uncharacterized protein</fullName>
    </submittedName>
</protein>
<sequence length="228" mass="25474">MITEIWALMIFLHSSFISAENPHEPGSWVAYLIANGRGKLPTCFVSLLSRTPGQKAESSDLLIILADCVMRTTENGLEKVNTEDLLVQFSHLDSNGVQDDQFEMAIAQVLYEDEGKSAKDRMALLRMEENVTSRRDLQPLIVPSSKPSSYEMCSVAGWLHKSGKQIPRPFRVELTDESCNNLNSTDEQSYTKEIIAGTPIICYTDSEQNKPQIQGFVKENSNVDPNVS</sequence>
<reference evidence="3" key="1">
    <citation type="submission" date="2022-11" db="UniProtKB">
        <authorList>
            <consortium name="WormBaseParasite"/>
        </authorList>
    </citation>
    <scope>IDENTIFICATION</scope>
</reference>
<accession>A0A915IIZ3</accession>
<dbReference type="AlphaFoldDB" id="A0A915IIZ3"/>
<feature type="chain" id="PRO_5036744443" evidence="1">
    <location>
        <begin position="20"/>
        <end position="228"/>
    </location>
</feature>
<dbReference type="InterPro" id="IPR043504">
    <property type="entry name" value="Peptidase_S1_PA_chymotrypsin"/>
</dbReference>
<proteinExistence type="predicted"/>
<evidence type="ECO:0000313" key="2">
    <source>
        <dbReference type="Proteomes" id="UP000887565"/>
    </source>
</evidence>
<keyword evidence="2" id="KW-1185">Reference proteome</keyword>